<feature type="coiled-coil region" evidence="2">
    <location>
        <begin position="1"/>
        <end position="126"/>
    </location>
</feature>
<dbReference type="InterPro" id="IPR013083">
    <property type="entry name" value="Znf_RING/FYVE/PHD"/>
</dbReference>
<keyword evidence="1" id="KW-0862">Zinc</keyword>
<protein>
    <recommendedName>
        <fullName evidence="3">UBP-type domain-containing protein</fullName>
    </recommendedName>
</protein>
<dbReference type="GO" id="GO:0008270">
    <property type="term" value="F:zinc ion binding"/>
    <property type="evidence" value="ECO:0007669"/>
    <property type="project" value="UniProtKB-KW"/>
</dbReference>
<dbReference type="Proteomes" id="UP000091820">
    <property type="component" value="Unassembled WGS sequence"/>
</dbReference>
<evidence type="ECO:0000259" key="3">
    <source>
        <dbReference type="PROSITE" id="PS50271"/>
    </source>
</evidence>
<dbReference type="PANTHER" id="PTHR24007:SF7">
    <property type="entry name" value="BRCA1-ASSOCIATED PROTEIN"/>
    <property type="match status" value="1"/>
</dbReference>
<reference evidence="5" key="1">
    <citation type="submission" date="2014-03" db="EMBL/GenBank/DDBJ databases">
        <authorList>
            <person name="Aksoy S."/>
            <person name="Warren W."/>
            <person name="Wilson R.K."/>
        </authorList>
    </citation>
    <scope>NUCLEOTIDE SEQUENCE [LARGE SCALE GENOMIC DNA]</scope>
    <source>
        <strain evidence="5">IAEA</strain>
    </source>
</reference>
<dbReference type="Pfam" id="PF02148">
    <property type="entry name" value="zf-UBP"/>
    <property type="match status" value="1"/>
</dbReference>
<keyword evidence="1" id="KW-0479">Metal-binding</keyword>
<proteinExistence type="predicted"/>
<dbReference type="STRING" id="37001.A0A1A9WJ98"/>
<evidence type="ECO:0000256" key="1">
    <source>
        <dbReference type="PROSITE-ProRule" id="PRU00502"/>
    </source>
</evidence>
<dbReference type="SUPFAM" id="SSF57850">
    <property type="entry name" value="RING/U-box"/>
    <property type="match status" value="1"/>
</dbReference>
<dbReference type="InterPro" id="IPR001607">
    <property type="entry name" value="Znf_UBP"/>
</dbReference>
<dbReference type="Gene3D" id="3.30.40.10">
    <property type="entry name" value="Zinc/RING finger domain, C3HC4 (zinc finger)"/>
    <property type="match status" value="1"/>
</dbReference>
<accession>A0A1A9WJ98</accession>
<evidence type="ECO:0000256" key="2">
    <source>
        <dbReference type="SAM" id="Coils"/>
    </source>
</evidence>
<dbReference type="EnsemblMetazoa" id="GBRI021846-RA">
    <property type="protein sequence ID" value="GBRI021846-PA"/>
    <property type="gene ID" value="GBRI021846"/>
</dbReference>
<dbReference type="GO" id="GO:0016567">
    <property type="term" value="P:protein ubiquitination"/>
    <property type="evidence" value="ECO:0007669"/>
    <property type="project" value="TreeGrafter"/>
</dbReference>
<sequence length="224" mass="26020">MQALLKEKEFLEDGLKQKQHNMGSNRLEDELRCCKLSVRTTDDEITKLEKRMQSLKEEKELLELALRKKEEQLRDLQEKESNNSEDHTQKELNDCKVKAEAAIAKATALNERIKTLGKEKEVLESKLRINFLDLCDFLKEIESVQQVKCKECGRVKNLYICLSCGHFGCCRETGAHALAHYEATKHNLAKKMGSTLVYNYERQTFVKFLCSCTKIEQMRPLRKC</sequence>
<name>A0A1A9WJ98_9MUSC</name>
<organism evidence="4 5">
    <name type="scientific">Glossina brevipalpis</name>
    <dbReference type="NCBI Taxonomy" id="37001"/>
    <lineage>
        <taxon>Eukaryota</taxon>
        <taxon>Metazoa</taxon>
        <taxon>Ecdysozoa</taxon>
        <taxon>Arthropoda</taxon>
        <taxon>Hexapoda</taxon>
        <taxon>Insecta</taxon>
        <taxon>Pterygota</taxon>
        <taxon>Neoptera</taxon>
        <taxon>Endopterygota</taxon>
        <taxon>Diptera</taxon>
        <taxon>Brachycera</taxon>
        <taxon>Muscomorpha</taxon>
        <taxon>Hippoboscoidea</taxon>
        <taxon>Glossinidae</taxon>
        <taxon>Glossina</taxon>
    </lineage>
</organism>
<dbReference type="PROSITE" id="PS50271">
    <property type="entry name" value="ZF_UBP"/>
    <property type="match status" value="1"/>
</dbReference>
<dbReference type="GO" id="GO:0061630">
    <property type="term" value="F:ubiquitin protein ligase activity"/>
    <property type="evidence" value="ECO:0007669"/>
    <property type="project" value="TreeGrafter"/>
</dbReference>
<evidence type="ECO:0000313" key="4">
    <source>
        <dbReference type="EnsemblMetazoa" id="GBRI021846-PA"/>
    </source>
</evidence>
<keyword evidence="5" id="KW-1185">Reference proteome</keyword>
<dbReference type="SMART" id="SM00290">
    <property type="entry name" value="ZnF_UBP"/>
    <property type="match status" value="1"/>
</dbReference>
<keyword evidence="2" id="KW-0175">Coiled coil</keyword>
<dbReference type="VEuPathDB" id="VectorBase:GBRI021846"/>
<dbReference type="PANTHER" id="PTHR24007">
    <property type="entry name" value="BRCA1-ASSOCIATED PROTEIN"/>
    <property type="match status" value="1"/>
</dbReference>
<dbReference type="GO" id="GO:0007265">
    <property type="term" value="P:Ras protein signal transduction"/>
    <property type="evidence" value="ECO:0007669"/>
    <property type="project" value="TreeGrafter"/>
</dbReference>
<feature type="domain" description="UBP-type" evidence="3">
    <location>
        <begin position="133"/>
        <end position="224"/>
    </location>
</feature>
<dbReference type="AlphaFoldDB" id="A0A1A9WJ98"/>
<dbReference type="GO" id="GO:0005737">
    <property type="term" value="C:cytoplasm"/>
    <property type="evidence" value="ECO:0007669"/>
    <property type="project" value="TreeGrafter"/>
</dbReference>
<reference evidence="4" key="2">
    <citation type="submission" date="2020-05" db="UniProtKB">
        <authorList>
            <consortium name="EnsemblMetazoa"/>
        </authorList>
    </citation>
    <scope>IDENTIFICATION</scope>
    <source>
        <strain evidence="4">IAEA</strain>
    </source>
</reference>
<keyword evidence="1" id="KW-0863">Zinc-finger</keyword>
<evidence type="ECO:0000313" key="5">
    <source>
        <dbReference type="Proteomes" id="UP000091820"/>
    </source>
</evidence>